<sequence length="162" mass="18611">MQKPVREYYYSREPGTVVHEYGLRKESKVKKGQALLTYIKVPEQVEKTIVSRSAGYLEYANSDLSTGSKIDAGEMLYKVKSNLVHAWYYIDGFDDKKIKANSQLWACTQNGEQWQFNIDSVKGDRVLLSSVLATQDYSRLYSLSQKQLTMYHSQSECVKSVQ</sequence>
<proteinExistence type="predicted"/>
<comment type="caution">
    <text evidence="1">The sequence shown here is derived from an EMBL/GenBank/DDBJ whole genome shotgun (WGS) entry which is preliminary data.</text>
</comment>
<accession>A0A849VHX5</accession>
<name>A0A849VHX5_9GAMM</name>
<protein>
    <submittedName>
        <fullName evidence="1">Uncharacterized protein</fullName>
    </submittedName>
</protein>
<gene>
    <name evidence="1" type="ORF">HG263_12410</name>
</gene>
<evidence type="ECO:0000313" key="2">
    <source>
        <dbReference type="Proteomes" id="UP000586305"/>
    </source>
</evidence>
<dbReference type="RefSeq" id="WP_171626391.1">
    <property type="nucleotide sequence ID" value="NZ_JABBPG010000004.1"/>
</dbReference>
<evidence type="ECO:0000313" key="1">
    <source>
        <dbReference type="EMBL" id="NOU51331.1"/>
    </source>
</evidence>
<dbReference type="AlphaFoldDB" id="A0A849VHX5"/>
<dbReference type="Proteomes" id="UP000586305">
    <property type="component" value="Unassembled WGS sequence"/>
</dbReference>
<dbReference type="EMBL" id="JABBPG010000004">
    <property type="protein sequence ID" value="NOU51331.1"/>
    <property type="molecule type" value="Genomic_DNA"/>
</dbReference>
<reference evidence="1 2" key="1">
    <citation type="submission" date="2020-04" db="EMBL/GenBank/DDBJ databases">
        <title>Pseudoalteromonas caenipelagi sp. nov., isolated from a tidal flat.</title>
        <authorList>
            <person name="Park S."/>
            <person name="Yoon J.-H."/>
        </authorList>
    </citation>
    <scope>NUCLEOTIDE SEQUENCE [LARGE SCALE GENOMIC DNA]</scope>
    <source>
        <strain evidence="1 2">JBTF-M23</strain>
    </source>
</reference>
<organism evidence="1 2">
    <name type="scientific">Pseudoalteromonas caenipelagi</name>
    <dbReference type="NCBI Taxonomy" id="2726988"/>
    <lineage>
        <taxon>Bacteria</taxon>
        <taxon>Pseudomonadati</taxon>
        <taxon>Pseudomonadota</taxon>
        <taxon>Gammaproteobacteria</taxon>
        <taxon>Alteromonadales</taxon>
        <taxon>Pseudoalteromonadaceae</taxon>
        <taxon>Pseudoalteromonas</taxon>
    </lineage>
</organism>
<keyword evidence="2" id="KW-1185">Reference proteome</keyword>